<gene>
    <name evidence="12" type="ORF">HK099_005287</name>
</gene>
<dbReference type="PANTHER" id="PTHR32170">
    <property type="entry name" value="PROTEASOME ACTIVATOR COMPLEX SUBUNIT 4"/>
    <property type="match status" value="1"/>
</dbReference>
<dbReference type="GO" id="GO:0006281">
    <property type="term" value="P:DNA repair"/>
    <property type="evidence" value="ECO:0007669"/>
    <property type="project" value="UniProtKB-KW"/>
</dbReference>
<dbReference type="GO" id="GO:0010499">
    <property type="term" value="P:proteasomal ubiquitin-independent protein catabolic process"/>
    <property type="evidence" value="ECO:0007669"/>
    <property type="project" value="TreeGrafter"/>
</dbReference>
<comment type="subcellular location">
    <subcellularLocation>
        <location evidence="2">Cytoplasm</location>
    </subcellularLocation>
    <subcellularLocation>
        <location evidence="1">Nucleus</location>
    </subcellularLocation>
</comment>
<dbReference type="InterPro" id="IPR021843">
    <property type="entry name" value="PSME4_C"/>
</dbReference>
<evidence type="ECO:0000256" key="3">
    <source>
        <dbReference type="ARBA" id="ARBA00005739"/>
    </source>
</evidence>
<reference evidence="12" key="1">
    <citation type="submission" date="2020-05" db="EMBL/GenBank/DDBJ databases">
        <title>Phylogenomic resolution of chytrid fungi.</title>
        <authorList>
            <person name="Stajich J.E."/>
            <person name="Amses K."/>
            <person name="Simmons R."/>
            <person name="Seto K."/>
            <person name="Myers J."/>
            <person name="Bonds A."/>
            <person name="Quandt C.A."/>
            <person name="Barry K."/>
            <person name="Liu P."/>
            <person name="Grigoriev I."/>
            <person name="Longcore J.E."/>
            <person name="James T.Y."/>
        </authorList>
    </citation>
    <scope>NUCLEOTIDE SEQUENCE</scope>
    <source>
        <strain evidence="12">JEL0476</strain>
    </source>
</reference>
<keyword evidence="4" id="KW-0963">Cytoplasm</keyword>
<name>A0AAD5U2P2_9FUNG</name>
<evidence type="ECO:0000313" key="12">
    <source>
        <dbReference type="EMBL" id="KAJ3217969.1"/>
    </source>
</evidence>
<dbReference type="Pfam" id="PF11919">
    <property type="entry name" value="PSME4_C"/>
    <property type="match status" value="1"/>
</dbReference>
<dbReference type="GO" id="GO:0070628">
    <property type="term" value="F:proteasome binding"/>
    <property type="evidence" value="ECO:0007669"/>
    <property type="project" value="InterPro"/>
</dbReference>
<keyword evidence="7" id="KW-0234">DNA repair</keyword>
<feature type="domain" description="Proteasome activator complex subunit 4-like HEAT repeat-like" evidence="11">
    <location>
        <begin position="1121"/>
        <end position="1397"/>
    </location>
</feature>
<dbReference type="GO" id="GO:0005829">
    <property type="term" value="C:cytosol"/>
    <property type="evidence" value="ECO:0007669"/>
    <property type="project" value="TreeGrafter"/>
</dbReference>
<dbReference type="PANTHER" id="PTHR32170:SF3">
    <property type="entry name" value="PROTEASOME ACTIVATOR COMPLEX SUBUNIT 4"/>
    <property type="match status" value="1"/>
</dbReference>
<organism evidence="12 13">
    <name type="scientific">Clydaea vesicula</name>
    <dbReference type="NCBI Taxonomy" id="447962"/>
    <lineage>
        <taxon>Eukaryota</taxon>
        <taxon>Fungi</taxon>
        <taxon>Fungi incertae sedis</taxon>
        <taxon>Chytridiomycota</taxon>
        <taxon>Chytridiomycota incertae sedis</taxon>
        <taxon>Chytridiomycetes</taxon>
        <taxon>Lobulomycetales</taxon>
        <taxon>Lobulomycetaceae</taxon>
        <taxon>Clydaea</taxon>
    </lineage>
</organism>
<comment type="caution">
    <text evidence="12">The sequence shown here is derived from an EMBL/GenBank/DDBJ whole genome shotgun (WGS) entry which is preliminary data.</text>
</comment>
<feature type="domain" description="Proteasome activator Blm10 middle HEAT repeats region" evidence="10">
    <location>
        <begin position="201"/>
        <end position="729"/>
    </location>
</feature>
<evidence type="ECO:0000256" key="5">
    <source>
        <dbReference type="ARBA" id="ARBA00022737"/>
    </source>
</evidence>
<evidence type="ECO:0000313" key="13">
    <source>
        <dbReference type="Proteomes" id="UP001211065"/>
    </source>
</evidence>
<keyword evidence="6" id="KW-0227">DNA damage</keyword>
<dbReference type="InterPro" id="IPR016024">
    <property type="entry name" value="ARM-type_fold"/>
</dbReference>
<evidence type="ECO:0000256" key="2">
    <source>
        <dbReference type="ARBA" id="ARBA00004496"/>
    </source>
</evidence>
<sequence>MSQPKLRDRNLPGTLRGVSFVSSFTKSVKNYFSPESTKEILEEFLPQINITSRSNISIQSWLLFFLSTKSPPPPLERLEDCNAPPFYWVPTLFSLWSLVGNSRVYDPNFFNIFAKLASDQMTTPENVCWTEDQVKVIFTAGMKALKVPVSGANIGISHSFSGFASKSQAENLAIFVVSTIYPTPKVVGDPKHPNLNSLKHLREMIRSLETYFHPSNHGSWTKPLTFFIETLSSEMLKRIYFESDENKENNNHFSPILKLTKEIKKEFVLMLKGVAFFAMYSKDSSAVSSAQKTLKNLSWIEPTLIFPELLDNVYISLQTLTETHRTLSSIGVLSVCAQPLISRKNFPEGAIHIPQLLNLVLPGIDINDPRKTYATFDFLNSVFMFIPVHDLSSLSTTTSGDKDAMEVVKEGVEKLSLFEENYNLKMSTGFFEEFLVAFLERIFKLVENLPQQYGTSTTHSAESSILSMALYTSHSLFQQLSPTMLNLAIKKFERYVTENITPNATKSIARLVSNLHGLYPDFAIKTFIPLCAEKIKTEILNGASSTPSTSLNSSSKSSTYPYGFASLSDSTFHWFQAILYSVCTQCDGKIFLDNKIRSTLTEAISITLESKSFRGYKWGSRLLKEVIMSLGKVYLLDTASFDREQFKNKDFMAESHMHWGTPPNRPLNLQWHVPSNDEIIFAIELIDLYSKLCLKNLDSLIEISQQKKEFCNEYCKWLTILNGVIGGINAISAESPDEFDMKRDKMKNELPNETPIFFNVGLPLSGTDSNSKIVREIRMDIGKALIKIGNFFAEKRDSDVESIQTLTKCIKNYGILYGSSGVKPDLIADIEKGYVNQKNSARIFGKLSKHTNNKIAKNSYDLLPRKILAKRVFLQHYLRLQENIRKQYFRKQTCEIINDLVKVLLRFSINNSFAEVRKSSQSCLSLFCKYHETLIENVIFPTVLSSLKVRDDHTSDKMKGALYILQRSSLIHFGLRNWNNVLLFVKTLLTAQHEDKPSVQNRVRKLLSEYMSKYTEIVVKFTAEGFDKSFPLFDKDVNVLDNTFKSNLEEMTSSVNADFEKNTACYSELITFLISHLDNQYLHWYYRVATLTCLELCLQDNYAIPSRLVKSSIAGSLSDLKAVRKISTALLVRIMLYIKNRSLKGKYSPLLNIKGIRDFSLVIGQEDGKKEYTRKFALSTKTELYSREEWNNMIFVDDANFGWYCFPKSAKMYFPAENLEEPYPEPMSSEAIQELRESFSKDEFWEAFFKFASQEGEKEIEQLSMDLIKFYKSIFQLFQDSFIELIIPYIDKYIGAVLEKNYQRCCCEILCGIVLGTKNWSYEKLKKLWDWIIPFFQRALLNCSPEMLSYWEFSLTLICRKRDIRRLQPLIKLVLSSSALDTDSHSFFTEARKLSLVKVLISTLNWRFTDVCTDIFTTYMKHVQHPYQLVRNNLGSSLNACGQVWWHPSAQDFYEILRYNLFNRSGGFAKIPLELTQDLPGDVPLLLDDNRRNDMETLVRNLENWRNTSKSGDRRSTEYANAGKTVLIWFQNAINNQQTSGLYPYIKYLLPIIPQLQEFDDQDLQALAGVILKSYPHFPHTPRLLNQVIDDLIKLVMSTDCGWRAKVNILPMIQILFFFNLPNLNQASENLVMETMSELLNNAQVEVRNLAAVTLSGLIQCSQRNSIEKILKEFRNKLKTFPNIRKRRKTEKKEDDVKVTSELIVQKHSLILGLSSIVMAFPYTIPQWMPELLVELALSISDPSPISVTIKNMFSEFKRTHQDTWHNDVLLFNDDQLLVLNDLLISPSYYV</sequence>
<evidence type="ECO:0000256" key="1">
    <source>
        <dbReference type="ARBA" id="ARBA00004123"/>
    </source>
</evidence>
<evidence type="ECO:0000256" key="6">
    <source>
        <dbReference type="ARBA" id="ARBA00022763"/>
    </source>
</evidence>
<evidence type="ECO:0008006" key="14">
    <source>
        <dbReference type="Google" id="ProtNLM"/>
    </source>
</evidence>
<dbReference type="GO" id="GO:0005634">
    <property type="term" value="C:nucleus"/>
    <property type="evidence" value="ECO:0007669"/>
    <property type="project" value="UniProtKB-SubCell"/>
</dbReference>
<keyword evidence="5" id="KW-0677">Repeat</keyword>
<dbReference type="InterPro" id="IPR032430">
    <property type="entry name" value="Blm10_mid"/>
</dbReference>
<keyword evidence="8" id="KW-0539">Nucleus</keyword>
<evidence type="ECO:0000256" key="7">
    <source>
        <dbReference type="ARBA" id="ARBA00023204"/>
    </source>
</evidence>
<dbReference type="InterPro" id="IPR055455">
    <property type="entry name" value="HEAT_PSME4"/>
</dbReference>
<evidence type="ECO:0000259" key="9">
    <source>
        <dbReference type="Pfam" id="PF11919"/>
    </source>
</evidence>
<keyword evidence="13" id="KW-1185">Reference proteome</keyword>
<comment type="similarity">
    <text evidence="3">Belongs to the BLM10 family.</text>
</comment>
<dbReference type="SUPFAM" id="SSF48371">
    <property type="entry name" value="ARM repeat"/>
    <property type="match status" value="2"/>
</dbReference>
<dbReference type="EMBL" id="JADGJW010000402">
    <property type="protein sequence ID" value="KAJ3217969.1"/>
    <property type="molecule type" value="Genomic_DNA"/>
</dbReference>
<dbReference type="Proteomes" id="UP001211065">
    <property type="component" value="Unassembled WGS sequence"/>
</dbReference>
<proteinExistence type="inferred from homology"/>
<dbReference type="GO" id="GO:0016504">
    <property type="term" value="F:peptidase activator activity"/>
    <property type="evidence" value="ECO:0007669"/>
    <property type="project" value="InterPro"/>
</dbReference>
<dbReference type="InterPro" id="IPR035309">
    <property type="entry name" value="PSME4"/>
</dbReference>
<protein>
    <recommendedName>
        <fullName evidence="14">Proteasome activator complex subunit 4</fullName>
    </recommendedName>
</protein>
<evidence type="ECO:0000259" key="11">
    <source>
        <dbReference type="Pfam" id="PF23096"/>
    </source>
</evidence>
<feature type="domain" description="Proteasome activator complex subunit 4 C-terminal" evidence="9">
    <location>
        <begin position="1705"/>
        <end position="1791"/>
    </location>
</feature>
<evidence type="ECO:0000256" key="4">
    <source>
        <dbReference type="ARBA" id="ARBA00022490"/>
    </source>
</evidence>
<accession>A0AAD5U2P2</accession>
<dbReference type="Pfam" id="PF16507">
    <property type="entry name" value="HEAT_PSME4_mid"/>
    <property type="match status" value="1"/>
</dbReference>
<evidence type="ECO:0000259" key="10">
    <source>
        <dbReference type="Pfam" id="PF16507"/>
    </source>
</evidence>
<dbReference type="Pfam" id="PF23096">
    <property type="entry name" value="HEAT_PSME4"/>
    <property type="match status" value="1"/>
</dbReference>
<evidence type="ECO:0000256" key="8">
    <source>
        <dbReference type="ARBA" id="ARBA00023242"/>
    </source>
</evidence>